<protein>
    <submittedName>
        <fullName evidence="5">FadR family transcriptional regulator</fullName>
    </submittedName>
</protein>
<keyword evidence="2" id="KW-0238">DNA-binding</keyword>
<organism evidence="5 6">
    <name type="scientific">Frankia nepalensis</name>
    <dbReference type="NCBI Taxonomy" id="1836974"/>
    <lineage>
        <taxon>Bacteria</taxon>
        <taxon>Bacillati</taxon>
        <taxon>Actinomycetota</taxon>
        <taxon>Actinomycetes</taxon>
        <taxon>Frankiales</taxon>
        <taxon>Frankiaceae</taxon>
        <taxon>Frankia</taxon>
    </lineage>
</organism>
<dbReference type="InterPro" id="IPR036390">
    <property type="entry name" value="WH_DNA-bd_sf"/>
</dbReference>
<dbReference type="SUPFAM" id="SSF48008">
    <property type="entry name" value="GntR ligand-binding domain-like"/>
    <property type="match status" value="1"/>
</dbReference>
<evidence type="ECO:0000256" key="1">
    <source>
        <dbReference type="ARBA" id="ARBA00023015"/>
    </source>
</evidence>
<dbReference type="InterPro" id="IPR011711">
    <property type="entry name" value="GntR_C"/>
</dbReference>
<gene>
    <name evidence="5" type="ORF">I7412_40960</name>
</gene>
<feature type="domain" description="HTH gntR-type" evidence="4">
    <location>
        <begin position="1"/>
        <end position="65"/>
    </location>
</feature>
<reference evidence="5" key="1">
    <citation type="submission" date="2020-12" db="EMBL/GenBank/DDBJ databases">
        <title>Genomic characterization of non-nitrogen-fixing Frankia strains.</title>
        <authorList>
            <person name="Carlos-Shanley C."/>
            <person name="Guerra T."/>
            <person name="Hahn D."/>
        </authorList>
    </citation>
    <scope>NUCLEOTIDE SEQUENCE</scope>
    <source>
        <strain evidence="5">CN6</strain>
    </source>
</reference>
<dbReference type="Proteomes" id="UP000604475">
    <property type="component" value="Unassembled WGS sequence"/>
</dbReference>
<evidence type="ECO:0000256" key="2">
    <source>
        <dbReference type="ARBA" id="ARBA00023125"/>
    </source>
</evidence>
<dbReference type="Pfam" id="PF07729">
    <property type="entry name" value="FCD"/>
    <property type="match status" value="1"/>
</dbReference>
<dbReference type="CDD" id="cd07377">
    <property type="entry name" value="WHTH_GntR"/>
    <property type="match status" value="1"/>
</dbReference>
<evidence type="ECO:0000259" key="4">
    <source>
        <dbReference type="PROSITE" id="PS50949"/>
    </source>
</evidence>
<dbReference type="InterPro" id="IPR036388">
    <property type="entry name" value="WH-like_DNA-bd_sf"/>
</dbReference>
<dbReference type="PROSITE" id="PS50949">
    <property type="entry name" value="HTH_GNTR"/>
    <property type="match status" value="1"/>
</dbReference>
<dbReference type="Gene3D" id="1.20.120.530">
    <property type="entry name" value="GntR ligand-binding domain-like"/>
    <property type="match status" value="1"/>
</dbReference>
<dbReference type="SMART" id="SM00895">
    <property type="entry name" value="FCD"/>
    <property type="match status" value="1"/>
</dbReference>
<keyword evidence="3" id="KW-0804">Transcription</keyword>
<dbReference type="PANTHER" id="PTHR43537">
    <property type="entry name" value="TRANSCRIPTIONAL REGULATOR, GNTR FAMILY"/>
    <property type="match status" value="1"/>
</dbReference>
<dbReference type="SUPFAM" id="SSF46785">
    <property type="entry name" value="Winged helix' DNA-binding domain"/>
    <property type="match status" value="1"/>
</dbReference>
<dbReference type="SMART" id="SM00345">
    <property type="entry name" value="HTH_GNTR"/>
    <property type="match status" value="1"/>
</dbReference>
<dbReference type="InterPro" id="IPR008920">
    <property type="entry name" value="TF_FadR/GntR_C"/>
</dbReference>
<dbReference type="PANTHER" id="PTHR43537:SF5">
    <property type="entry name" value="UXU OPERON TRANSCRIPTIONAL REGULATOR"/>
    <property type="match status" value="1"/>
</dbReference>
<name>A0A937UWH5_9ACTN</name>
<keyword evidence="6" id="KW-1185">Reference proteome</keyword>
<sequence>MSIIRALRADIASGVIAPGSRLPTERDLAGFFGVSQPTVREAVRGLEALGLVESRHGSGVYVKSSRQDFVFNSLEVLLQMQQAHILEVFEVRRALGLYSVRLACAGATDADIDAMEAALRRASVADNLQDIGEAILDFQVAFSSAGGNALLTALETVLIRILLQIQKMAYERRAPGWWRGYTQELNAHRLRIVAALRARDHESVLKEWSDYFDAQYKRFYEDPVLSRITLNDNEAIAAVRDIAINFSG</sequence>
<evidence type="ECO:0000256" key="3">
    <source>
        <dbReference type="ARBA" id="ARBA00023163"/>
    </source>
</evidence>
<dbReference type="AlphaFoldDB" id="A0A937UWH5"/>
<dbReference type="Gene3D" id="1.10.10.10">
    <property type="entry name" value="Winged helix-like DNA-binding domain superfamily/Winged helix DNA-binding domain"/>
    <property type="match status" value="1"/>
</dbReference>
<evidence type="ECO:0000313" key="5">
    <source>
        <dbReference type="EMBL" id="MBL7633421.1"/>
    </source>
</evidence>
<proteinExistence type="predicted"/>
<dbReference type="PRINTS" id="PR00035">
    <property type="entry name" value="HTHGNTR"/>
</dbReference>
<accession>A0A937UWH5</accession>
<dbReference type="Pfam" id="PF00392">
    <property type="entry name" value="GntR"/>
    <property type="match status" value="1"/>
</dbReference>
<evidence type="ECO:0000313" key="6">
    <source>
        <dbReference type="Proteomes" id="UP000604475"/>
    </source>
</evidence>
<dbReference type="InterPro" id="IPR000524">
    <property type="entry name" value="Tscrpt_reg_HTH_GntR"/>
</dbReference>
<keyword evidence="1" id="KW-0805">Transcription regulation</keyword>
<dbReference type="GO" id="GO:0003700">
    <property type="term" value="F:DNA-binding transcription factor activity"/>
    <property type="evidence" value="ECO:0007669"/>
    <property type="project" value="InterPro"/>
</dbReference>
<dbReference type="RefSeq" id="WP_203002207.1">
    <property type="nucleotide sequence ID" value="NZ_JADWYU010000246.1"/>
</dbReference>
<dbReference type="EMBL" id="JAEACQ010000382">
    <property type="protein sequence ID" value="MBL7633421.1"/>
    <property type="molecule type" value="Genomic_DNA"/>
</dbReference>
<comment type="caution">
    <text evidence="5">The sequence shown here is derived from an EMBL/GenBank/DDBJ whole genome shotgun (WGS) entry which is preliminary data.</text>
</comment>
<dbReference type="GO" id="GO:0003677">
    <property type="term" value="F:DNA binding"/>
    <property type="evidence" value="ECO:0007669"/>
    <property type="project" value="UniProtKB-KW"/>
</dbReference>